<dbReference type="GO" id="GO:0005739">
    <property type="term" value="C:mitochondrion"/>
    <property type="evidence" value="ECO:0007669"/>
    <property type="project" value="TreeGrafter"/>
</dbReference>
<dbReference type="SUPFAM" id="SSF55681">
    <property type="entry name" value="Class II aaRS and biotin synthetases"/>
    <property type="match status" value="1"/>
</dbReference>
<dbReference type="Proteomes" id="UP000283509">
    <property type="component" value="Unassembled WGS sequence"/>
</dbReference>
<dbReference type="NCBIfam" id="TIGR00459">
    <property type="entry name" value="aspS_bact"/>
    <property type="match status" value="1"/>
</dbReference>
<dbReference type="CDD" id="cd04317">
    <property type="entry name" value="EcAspRS_like_N"/>
    <property type="match status" value="1"/>
</dbReference>
<feature type="domain" description="Aminoacyl-transfer RNA synthetases class-II family profile" evidence="7">
    <location>
        <begin position="110"/>
        <end position="528"/>
    </location>
</feature>
<comment type="caution">
    <text evidence="8">The sequence shown here is derived from an EMBL/GenBank/DDBJ whole genome shotgun (WGS) entry which is preliminary data.</text>
</comment>
<evidence type="ECO:0000256" key="2">
    <source>
        <dbReference type="ARBA" id="ARBA00022598"/>
    </source>
</evidence>
<gene>
    <name evidence="8" type="ORF">C7M84_020101</name>
</gene>
<dbReference type="InterPro" id="IPR012340">
    <property type="entry name" value="NA-bd_OB-fold"/>
</dbReference>
<comment type="similarity">
    <text evidence="1">Belongs to the class-II aminoacyl-tRNA synthetase family. Type 1 subfamily.</text>
</comment>
<reference evidence="8 9" key="2">
    <citation type="submission" date="2019-01" db="EMBL/GenBank/DDBJ databases">
        <title>The decoding of complex shrimp genome reveals the adaptation for benthos swimmer, frequently molting mechanism and breeding impact on genome.</title>
        <authorList>
            <person name="Sun Y."/>
            <person name="Gao Y."/>
            <person name="Yu Y."/>
        </authorList>
    </citation>
    <scope>NUCLEOTIDE SEQUENCE [LARGE SCALE GENOMIC DNA]</scope>
    <source>
        <tissue evidence="8">Muscle</tissue>
    </source>
</reference>
<dbReference type="Gene3D" id="3.30.930.10">
    <property type="entry name" value="Bira Bifunctional Protein, Domain 2"/>
    <property type="match status" value="1"/>
</dbReference>
<dbReference type="PANTHER" id="PTHR22594:SF5">
    <property type="entry name" value="ASPARTATE--TRNA LIGASE, MITOCHONDRIAL"/>
    <property type="match status" value="1"/>
</dbReference>
<sequence>MGKFAVLRDYTGKTQVLVRDEDVKFTELLNGTTFESYIEVKGRVCNRPEDQVNKNMPTGEIEVLVDDIKVLSAARQNLPYLIRDYNKPKENLRLKYRYLDLRHAEMQKNLRMRSKVAKKMRDYLQDRESFVEMTTPTLSVNTPGGAQEFIVPTRLPGRFYSLVQSPQTYKQLAMIGGFERYFQFAVCYRDEGAKADRQPEFLQVDLEMADVTMAEIQELIENLLTHSWPDDLPSVKAPFPSMTYEEAMTTYGVDKPDTRFGWKLQDVTEIVRGCGAQVLESAVASSESFAHCFVIPGGQKYMTKKIISSWESLAEKDYQLKGPSVFTVRDNKLLQGQLAKKISNSSQSQLVEKIGARVGDAVVLAVGRMSSVLPLLGKLRLLSANILEEAGVVVRDPSDFKFLWVVDFPLFEMDEDSGKLVSVHHPFTLPKDEDVHYLHTDPIKARSQHYDLVLNGCEIGGGSMRIYEPSMQQHVLENILGIDASSLGFFNEALQSGAPPHGGIALGFDRLIAEMCGAKSIRDVIAFPKSIEGRCYMSGAPGSVTAQEMDLYHITVKEEDNKKS</sequence>
<protein>
    <submittedName>
        <fullName evidence="8">Putative aspartate--tRNA ligase, mitochondrial isoform X1</fullName>
    </submittedName>
</protein>
<proteinExistence type="inferred from homology"/>
<dbReference type="InterPro" id="IPR004115">
    <property type="entry name" value="GAD-like_sf"/>
</dbReference>
<evidence type="ECO:0000256" key="4">
    <source>
        <dbReference type="ARBA" id="ARBA00022840"/>
    </source>
</evidence>
<dbReference type="Gene3D" id="2.40.50.140">
    <property type="entry name" value="Nucleic acid-binding proteins"/>
    <property type="match status" value="1"/>
</dbReference>
<dbReference type="InterPro" id="IPR006195">
    <property type="entry name" value="aa-tRNA-synth_II"/>
</dbReference>
<dbReference type="EMBL" id="QCYY01003848">
    <property type="protein sequence ID" value="ROT62072.1"/>
    <property type="molecule type" value="Genomic_DNA"/>
</dbReference>
<keyword evidence="3" id="KW-0547">Nucleotide-binding</keyword>
<keyword evidence="9" id="KW-1185">Reference proteome</keyword>
<dbReference type="InterPro" id="IPR045864">
    <property type="entry name" value="aa-tRNA-synth_II/BPL/LPL"/>
</dbReference>
<dbReference type="STRING" id="6689.A0A3R7QAV3"/>
<dbReference type="PANTHER" id="PTHR22594">
    <property type="entry name" value="ASPARTYL/LYSYL-TRNA SYNTHETASE"/>
    <property type="match status" value="1"/>
</dbReference>
<dbReference type="Pfam" id="PF02938">
    <property type="entry name" value="GAD"/>
    <property type="match status" value="1"/>
</dbReference>
<evidence type="ECO:0000259" key="7">
    <source>
        <dbReference type="PROSITE" id="PS50862"/>
    </source>
</evidence>
<evidence type="ECO:0000313" key="9">
    <source>
        <dbReference type="Proteomes" id="UP000283509"/>
    </source>
</evidence>
<dbReference type="OrthoDB" id="439710at2759"/>
<keyword evidence="4" id="KW-0067">ATP-binding</keyword>
<dbReference type="InterPro" id="IPR002312">
    <property type="entry name" value="Asp/Asn-tRNA-synth_IIb"/>
</dbReference>
<dbReference type="SUPFAM" id="SSF50249">
    <property type="entry name" value="Nucleic acid-binding proteins"/>
    <property type="match status" value="1"/>
</dbReference>
<evidence type="ECO:0000256" key="3">
    <source>
        <dbReference type="ARBA" id="ARBA00022741"/>
    </source>
</evidence>
<evidence type="ECO:0000256" key="6">
    <source>
        <dbReference type="ARBA" id="ARBA00023146"/>
    </source>
</evidence>
<dbReference type="HAMAP" id="MF_00044">
    <property type="entry name" value="Asp_tRNA_synth_type1"/>
    <property type="match status" value="1"/>
</dbReference>
<keyword evidence="5" id="KW-0648">Protein biosynthesis</keyword>
<accession>A0A3R7QAV3</accession>
<name>A0A3R7QAV3_PENVA</name>
<dbReference type="PROSITE" id="PS50862">
    <property type="entry name" value="AA_TRNA_LIGASE_II"/>
    <property type="match status" value="1"/>
</dbReference>
<dbReference type="GO" id="GO:0005524">
    <property type="term" value="F:ATP binding"/>
    <property type="evidence" value="ECO:0007669"/>
    <property type="project" value="UniProtKB-KW"/>
</dbReference>
<dbReference type="GO" id="GO:0006422">
    <property type="term" value="P:aspartyl-tRNA aminoacylation"/>
    <property type="evidence" value="ECO:0007669"/>
    <property type="project" value="TreeGrafter"/>
</dbReference>
<dbReference type="SUPFAM" id="SSF55261">
    <property type="entry name" value="GAD domain-like"/>
    <property type="match status" value="1"/>
</dbReference>
<dbReference type="GO" id="GO:0004815">
    <property type="term" value="F:aspartate-tRNA ligase activity"/>
    <property type="evidence" value="ECO:0007669"/>
    <property type="project" value="TreeGrafter"/>
</dbReference>
<dbReference type="InterPro" id="IPR004524">
    <property type="entry name" value="Asp-tRNA-ligase_1"/>
</dbReference>
<dbReference type="Gene3D" id="3.30.1360.30">
    <property type="entry name" value="GAD-like domain"/>
    <property type="match status" value="1"/>
</dbReference>
<reference evidence="8 9" key="1">
    <citation type="submission" date="2018-04" db="EMBL/GenBank/DDBJ databases">
        <authorList>
            <person name="Zhang X."/>
            <person name="Yuan J."/>
            <person name="Li F."/>
            <person name="Xiang J."/>
        </authorList>
    </citation>
    <scope>NUCLEOTIDE SEQUENCE [LARGE SCALE GENOMIC DNA]</scope>
    <source>
        <tissue evidence="8">Muscle</tissue>
    </source>
</reference>
<evidence type="ECO:0000256" key="5">
    <source>
        <dbReference type="ARBA" id="ARBA00022917"/>
    </source>
</evidence>
<organism evidence="8 9">
    <name type="scientific">Penaeus vannamei</name>
    <name type="common">Whiteleg shrimp</name>
    <name type="synonym">Litopenaeus vannamei</name>
    <dbReference type="NCBI Taxonomy" id="6689"/>
    <lineage>
        <taxon>Eukaryota</taxon>
        <taxon>Metazoa</taxon>
        <taxon>Ecdysozoa</taxon>
        <taxon>Arthropoda</taxon>
        <taxon>Crustacea</taxon>
        <taxon>Multicrustacea</taxon>
        <taxon>Malacostraca</taxon>
        <taxon>Eumalacostraca</taxon>
        <taxon>Eucarida</taxon>
        <taxon>Decapoda</taxon>
        <taxon>Dendrobranchiata</taxon>
        <taxon>Penaeoidea</taxon>
        <taxon>Penaeidae</taxon>
        <taxon>Penaeus</taxon>
    </lineage>
</organism>
<evidence type="ECO:0000313" key="8">
    <source>
        <dbReference type="EMBL" id="ROT62072.1"/>
    </source>
</evidence>
<dbReference type="Pfam" id="PF00152">
    <property type="entry name" value="tRNA-synt_2"/>
    <property type="match status" value="1"/>
</dbReference>
<evidence type="ECO:0000256" key="1">
    <source>
        <dbReference type="ARBA" id="ARBA00006303"/>
    </source>
</evidence>
<keyword evidence="2 8" id="KW-0436">Ligase</keyword>
<dbReference type="InterPro" id="IPR004364">
    <property type="entry name" value="Aa-tRNA-synt_II"/>
</dbReference>
<dbReference type="NCBIfam" id="NF001750">
    <property type="entry name" value="PRK00476.1"/>
    <property type="match status" value="1"/>
</dbReference>
<keyword evidence="6" id="KW-0030">Aminoacyl-tRNA synthetase</keyword>
<dbReference type="AlphaFoldDB" id="A0A3R7QAV3"/>
<dbReference type="PRINTS" id="PR01042">
    <property type="entry name" value="TRNASYNTHASP"/>
</dbReference>
<dbReference type="InterPro" id="IPR047089">
    <property type="entry name" value="Asp-tRNA-ligase_1_N"/>
</dbReference>
<dbReference type="InterPro" id="IPR029351">
    <property type="entry name" value="GAD_dom"/>
</dbReference>